<proteinExistence type="predicted"/>
<name>A0A5M8FJL4_9GAMM</name>
<protein>
    <submittedName>
        <fullName evidence="3">Protein disulfide oxidoreductase</fullName>
    </submittedName>
</protein>
<dbReference type="PANTHER" id="PTHR42852:SF17">
    <property type="entry name" value="THIOREDOXIN-LIKE PROTEIN HI_1115"/>
    <property type="match status" value="1"/>
</dbReference>
<dbReference type="SUPFAM" id="SSF52833">
    <property type="entry name" value="Thioredoxin-like"/>
    <property type="match status" value="1"/>
</dbReference>
<dbReference type="InterPro" id="IPR000866">
    <property type="entry name" value="AhpC/TSA"/>
</dbReference>
<dbReference type="OrthoDB" id="9788279at2"/>
<keyword evidence="4" id="KW-1185">Reference proteome</keyword>
<dbReference type="InterPro" id="IPR013766">
    <property type="entry name" value="Thioredoxin_domain"/>
</dbReference>
<sequence>MTPSSTTPTPRRWQRARGWLINLLIVIVVYFGIQWYQSRSMASDDAPDLRGTTLAGESFDLRNWRGQPVLVHFWAVWCPVCKLQAGAIEAVSQDHAVITVAMQSGSRTEVDAYLQQQGLRFATIPDPSGAIASAWGVHAVPASFILDGAGEIRFTSPGYSTGAGLRGRLWAASQLD</sequence>
<feature type="transmembrane region" description="Helical" evidence="1">
    <location>
        <begin position="19"/>
        <end position="36"/>
    </location>
</feature>
<keyword evidence="1" id="KW-0812">Transmembrane</keyword>
<dbReference type="RefSeq" id="WP_150093906.1">
    <property type="nucleotide sequence ID" value="NZ_JBFUOH010000105.1"/>
</dbReference>
<evidence type="ECO:0000313" key="3">
    <source>
        <dbReference type="EMBL" id="KAA6184170.1"/>
    </source>
</evidence>
<dbReference type="Pfam" id="PF00578">
    <property type="entry name" value="AhpC-TSA"/>
    <property type="match status" value="1"/>
</dbReference>
<dbReference type="InterPro" id="IPR036249">
    <property type="entry name" value="Thioredoxin-like_sf"/>
</dbReference>
<reference evidence="3 4" key="1">
    <citation type="submission" date="2019-09" db="EMBL/GenBank/DDBJ databases">
        <title>Whole-genome sequence of the purple sulfur bacterium Thiohalocapsa marina DSM 19078.</title>
        <authorList>
            <person name="Kyndt J.A."/>
            <person name="Meyer T.E."/>
        </authorList>
    </citation>
    <scope>NUCLEOTIDE SEQUENCE [LARGE SCALE GENOMIC DNA]</scope>
    <source>
        <strain evidence="3 4">DSM 19078</strain>
    </source>
</reference>
<evidence type="ECO:0000256" key="1">
    <source>
        <dbReference type="SAM" id="Phobius"/>
    </source>
</evidence>
<dbReference type="InterPro" id="IPR050553">
    <property type="entry name" value="Thioredoxin_ResA/DsbE_sf"/>
</dbReference>
<dbReference type="EMBL" id="VWXX01000023">
    <property type="protein sequence ID" value="KAA6184170.1"/>
    <property type="molecule type" value="Genomic_DNA"/>
</dbReference>
<dbReference type="CDD" id="cd03011">
    <property type="entry name" value="TlpA_like_ScsD_MtbDsbE"/>
    <property type="match status" value="1"/>
</dbReference>
<dbReference type="PROSITE" id="PS51352">
    <property type="entry name" value="THIOREDOXIN_2"/>
    <property type="match status" value="1"/>
</dbReference>
<dbReference type="GO" id="GO:0016209">
    <property type="term" value="F:antioxidant activity"/>
    <property type="evidence" value="ECO:0007669"/>
    <property type="project" value="InterPro"/>
</dbReference>
<dbReference type="Proteomes" id="UP000322981">
    <property type="component" value="Unassembled WGS sequence"/>
</dbReference>
<feature type="domain" description="Thioredoxin" evidence="2">
    <location>
        <begin position="40"/>
        <end position="174"/>
    </location>
</feature>
<dbReference type="Gene3D" id="3.40.30.10">
    <property type="entry name" value="Glutaredoxin"/>
    <property type="match status" value="1"/>
</dbReference>
<comment type="caution">
    <text evidence="3">The sequence shown here is derived from an EMBL/GenBank/DDBJ whole genome shotgun (WGS) entry which is preliminary data.</text>
</comment>
<evidence type="ECO:0000313" key="4">
    <source>
        <dbReference type="Proteomes" id="UP000322981"/>
    </source>
</evidence>
<organism evidence="3 4">
    <name type="scientific">Thiohalocapsa marina</name>
    <dbReference type="NCBI Taxonomy" id="424902"/>
    <lineage>
        <taxon>Bacteria</taxon>
        <taxon>Pseudomonadati</taxon>
        <taxon>Pseudomonadota</taxon>
        <taxon>Gammaproteobacteria</taxon>
        <taxon>Chromatiales</taxon>
        <taxon>Chromatiaceae</taxon>
        <taxon>Thiohalocapsa</taxon>
    </lineage>
</organism>
<dbReference type="AlphaFoldDB" id="A0A5M8FJL4"/>
<keyword evidence="1" id="KW-1133">Transmembrane helix</keyword>
<evidence type="ECO:0000259" key="2">
    <source>
        <dbReference type="PROSITE" id="PS51352"/>
    </source>
</evidence>
<accession>A0A5M8FJL4</accession>
<gene>
    <name evidence="3" type="ORF">F2Q65_13340</name>
</gene>
<dbReference type="GO" id="GO:0016491">
    <property type="term" value="F:oxidoreductase activity"/>
    <property type="evidence" value="ECO:0007669"/>
    <property type="project" value="InterPro"/>
</dbReference>
<dbReference type="PANTHER" id="PTHR42852">
    <property type="entry name" value="THIOL:DISULFIDE INTERCHANGE PROTEIN DSBE"/>
    <property type="match status" value="1"/>
</dbReference>
<keyword evidence="1" id="KW-0472">Membrane</keyword>